<organism evidence="1 2">
    <name type="scientific">Novilysobacter luteus</name>
    <dbReference type="NCBI Taxonomy" id="2822368"/>
    <lineage>
        <taxon>Bacteria</taxon>
        <taxon>Pseudomonadati</taxon>
        <taxon>Pseudomonadota</taxon>
        <taxon>Gammaproteobacteria</taxon>
        <taxon>Lysobacterales</taxon>
        <taxon>Lysobacteraceae</taxon>
        <taxon>Novilysobacter</taxon>
    </lineage>
</organism>
<evidence type="ECO:0000313" key="2">
    <source>
        <dbReference type="Proteomes" id="UP000680116"/>
    </source>
</evidence>
<keyword evidence="2" id="KW-1185">Reference proteome</keyword>
<evidence type="ECO:0008006" key="3">
    <source>
        <dbReference type="Google" id="ProtNLM"/>
    </source>
</evidence>
<accession>A0ABM8UGL2</accession>
<dbReference type="EMBL" id="OU015430">
    <property type="protein sequence ID" value="CAG4975123.1"/>
    <property type="molecule type" value="Genomic_DNA"/>
</dbReference>
<dbReference type="Proteomes" id="UP000680116">
    <property type="component" value="Chromosome"/>
</dbReference>
<evidence type="ECO:0000313" key="1">
    <source>
        <dbReference type="EMBL" id="CAG4975123.1"/>
    </source>
</evidence>
<name>A0ABM8UGL2_9GAMM</name>
<dbReference type="InterPro" id="IPR016181">
    <property type="entry name" value="Acyl_CoA_acyltransferase"/>
</dbReference>
<protein>
    <recommendedName>
        <fullName evidence="3">GNAT family N-acetyltransferase</fullName>
    </recommendedName>
</protein>
<proteinExistence type="predicted"/>
<dbReference type="SUPFAM" id="SSF55729">
    <property type="entry name" value="Acyl-CoA N-acyltransferases (Nat)"/>
    <property type="match status" value="1"/>
</dbReference>
<sequence>MPPSMTPLTVAGRGQDHPAARAPEVRLAVGSVIAIHREAIARLRLQVMREWPCLFAGGPDEAAALLHPCVASWRSVAVLAFDGDALVGASTGLPLADEHESVRAPFEAAGMDPGRIFLCRESMLAAPWRGRGIGHRFFDERESHARGLSGFDYTALLAVDRPDTHPRRPPFGRDSVGFWRKRGYAPHESIRVSMPWPEPDEGAVMHTLTAWLRPLERTR</sequence>
<dbReference type="Gene3D" id="3.40.630.30">
    <property type="match status" value="1"/>
</dbReference>
<gene>
    <name evidence="1" type="ORF">LYB30171_01841</name>
</gene>
<reference evidence="1 2" key="1">
    <citation type="submission" date="2021-04" db="EMBL/GenBank/DDBJ databases">
        <authorList>
            <person name="Rodrigo-Torres L."/>
            <person name="Arahal R. D."/>
            <person name="Lucena T."/>
        </authorList>
    </citation>
    <scope>NUCLEOTIDE SEQUENCE [LARGE SCALE GENOMIC DNA]</scope>
    <source>
        <strain evidence="1 2">CECT 30171</strain>
    </source>
</reference>